<organism evidence="1 2">
    <name type="scientific">Avena sativa</name>
    <name type="common">Oat</name>
    <dbReference type="NCBI Taxonomy" id="4498"/>
    <lineage>
        <taxon>Eukaryota</taxon>
        <taxon>Viridiplantae</taxon>
        <taxon>Streptophyta</taxon>
        <taxon>Embryophyta</taxon>
        <taxon>Tracheophyta</taxon>
        <taxon>Spermatophyta</taxon>
        <taxon>Magnoliopsida</taxon>
        <taxon>Liliopsida</taxon>
        <taxon>Poales</taxon>
        <taxon>Poaceae</taxon>
        <taxon>BOP clade</taxon>
        <taxon>Pooideae</taxon>
        <taxon>Poodae</taxon>
        <taxon>Poeae</taxon>
        <taxon>Poeae Chloroplast Group 1 (Aveneae type)</taxon>
        <taxon>Aveninae</taxon>
        <taxon>Avena</taxon>
    </lineage>
</organism>
<reference evidence="1" key="1">
    <citation type="submission" date="2021-05" db="EMBL/GenBank/DDBJ databases">
        <authorList>
            <person name="Scholz U."/>
            <person name="Mascher M."/>
            <person name="Fiebig A."/>
        </authorList>
    </citation>
    <scope>NUCLEOTIDE SEQUENCE [LARGE SCALE GENOMIC DNA]</scope>
</reference>
<name>A0ACD5XZ64_AVESA</name>
<dbReference type="Proteomes" id="UP001732700">
    <property type="component" value="Chromosome 5C"/>
</dbReference>
<reference evidence="1" key="2">
    <citation type="submission" date="2025-09" db="UniProtKB">
        <authorList>
            <consortium name="EnsemblPlants"/>
        </authorList>
    </citation>
    <scope>IDENTIFICATION</scope>
</reference>
<proteinExistence type="predicted"/>
<keyword evidence="2" id="KW-1185">Reference proteome</keyword>
<evidence type="ECO:0000313" key="2">
    <source>
        <dbReference type="Proteomes" id="UP001732700"/>
    </source>
</evidence>
<evidence type="ECO:0000313" key="1">
    <source>
        <dbReference type="EnsemblPlants" id="AVESA.00010b.r2.5CG0876720.1.CDS"/>
    </source>
</evidence>
<dbReference type="EnsemblPlants" id="AVESA.00010b.r2.5CG0876720.1">
    <property type="protein sequence ID" value="AVESA.00010b.r2.5CG0876720.1.CDS"/>
    <property type="gene ID" value="AVESA.00010b.r2.5CG0876720"/>
</dbReference>
<accession>A0ACD5XZ64</accession>
<sequence length="754" mass="83129">MGNCAASRLAGGGGGMGGGACGDPVAVCRDRKRLIKAAAERRFALAAAHAGYAAALRSVADALDVFVARHTAPAPILITLPTPTNSPPGSPKPAPAPALPPSSPAPSSPPPAQRQNEAPADEVDNCGVQTPEMGRPYYYTPPATPPPPPAAVGGWDFFNPFYGTEEVAAAISDEEMRAVREREGIPDLEEAEEEEEEDDDDEGEKAAPAAAPKNPKTKDASLGLAKQEGAKDVGEVAGNNGGGGLEVSVVLPGRELLAALKDVEELFARAAEAGKEVSGMLEAAARAPELKENSSKIIHAIAWHRSPSSVSSSYRSELGASSNSLSWTEKSETNKSDIFDDYGGMKSGSHSQTLGRLYAWEKKLYEEVKAIDQIRQTYEKKCVQLRNQDAKGSELRCAEKTRTNVRDLYTRIWVSLRAAESISDRIQKLRDEELQPQLVELLHGFTSTWKVMVESHETQRQIMFEVNSFTCPAYGKFCNNAQRHATLKLEVELRNWRSCFVSYVAAQKAYIEALDGWLSKFILTDTIRYSRGISSIAPDRASAPPLVVICHDWYTMLSKFPCKRVSFTMRNFNRSVRVLWLKQGEEQQQKRKVDGLAKELDKKVTAYKRAENKVIETKLLLEHQHHRPAAEVQTATEARQRVEQLSERKESLSALRRRVEAEKARHHHCMRDTHDVTLNGFKIGLASIFESLADFSRDSVQLYEDLLARAGTPREQQRLEKAPSAPEQQQQACAESEGLPLRSYPHHQATVDAR</sequence>
<protein>
    <submittedName>
        <fullName evidence="1">Uncharacterized protein</fullName>
    </submittedName>
</protein>